<dbReference type="EMBL" id="LR877163">
    <property type="protein sequence ID" value="CAD2221115.1"/>
    <property type="molecule type" value="Genomic_DNA"/>
</dbReference>
<dbReference type="Proteomes" id="UP000515908">
    <property type="component" value="Chromosome 19"/>
</dbReference>
<feature type="transmembrane region" description="Helical" evidence="1">
    <location>
        <begin position="6"/>
        <end position="28"/>
    </location>
</feature>
<keyword evidence="1" id="KW-1133">Transmembrane helix</keyword>
<evidence type="ECO:0000313" key="3">
    <source>
        <dbReference type="Proteomes" id="UP000515908"/>
    </source>
</evidence>
<sequence>MAALLYYNGAVVFAFFQFLGFATALIATPTAHFQLPEKGCYTMWGYRKYCGDIPYDATGVEAFGCSKRASTMKVGAVFGVISSILTFTTFILAILLNTRFHQKLPRPVAPIIIGVAIVTTMISWACVASVKNTAMCDGKKFEHPYTAGFALMIASWLFEIISFPLYFLFACGERLYEQDEEDLELDEKIEN</sequence>
<feature type="transmembrane region" description="Helical" evidence="1">
    <location>
        <begin position="76"/>
        <end position="96"/>
    </location>
</feature>
<protein>
    <submittedName>
        <fullName evidence="2">Amastin surface glycoprotein, putative</fullName>
    </submittedName>
</protein>
<dbReference type="PANTHER" id="PTHR33297">
    <property type="entry name" value="AMASTIN-LIKE SURFACE PROTEIN-LIKE PROTEIN-RELATED"/>
    <property type="match status" value="1"/>
</dbReference>
<accession>S9U3C6</accession>
<dbReference type="OrthoDB" id="256081at2759"/>
<dbReference type="PANTHER" id="PTHR33297:SF4">
    <property type="entry name" value="AMASTIN"/>
    <property type="match status" value="1"/>
</dbReference>
<dbReference type="AlphaFoldDB" id="S9U3C6"/>
<keyword evidence="1" id="KW-0472">Membrane</keyword>
<name>S9U3C6_9TRYP</name>
<organism evidence="2 3">
    <name type="scientific">Angomonas deanei</name>
    <dbReference type="NCBI Taxonomy" id="59799"/>
    <lineage>
        <taxon>Eukaryota</taxon>
        <taxon>Discoba</taxon>
        <taxon>Euglenozoa</taxon>
        <taxon>Kinetoplastea</taxon>
        <taxon>Metakinetoplastina</taxon>
        <taxon>Trypanosomatida</taxon>
        <taxon>Trypanosomatidae</taxon>
        <taxon>Strigomonadinae</taxon>
        <taxon>Angomonas</taxon>
    </lineage>
</organism>
<feature type="transmembrane region" description="Helical" evidence="1">
    <location>
        <begin position="149"/>
        <end position="169"/>
    </location>
</feature>
<keyword evidence="3" id="KW-1185">Reference proteome</keyword>
<gene>
    <name evidence="2" type="ORF">ADEAN_000864600</name>
</gene>
<dbReference type="VEuPathDB" id="TriTrypDB:ADEAN_000864600"/>
<feature type="transmembrane region" description="Helical" evidence="1">
    <location>
        <begin position="108"/>
        <end position="128"/>
    </location>
</feature>
<proteinExistence type="predicted"/>
<dbReference type="InterPro" id="IPR009944">
    <property type="entry name" value="Amastin"/>
</dbReference>
<evidence type="ECO:0000256" key="1">
    <source>
        <dbReference type="SAM" id="Phobius"/>
    </source>
</evidence>
<reference evidence="2 3" key="1">
    <citation type="submission" date="2020-08" db="EMBL/GenBank/DDBJ databases">
        <authorList>
            <person name="Newling K."/>
            <person name="Davey J."/>
            <person name="Forrester S."/>
        </authorList>
    </citation>
    <scope>NUCLEOTIDE SEQUENCE [LARGE SCALE GENOMIC DNA]</scope>
    <source>
        <strain evidence="3">Crithidia deanei Carvalho (ATCC PRA-265)</strain>
    </source>
</reference>
<evidence type="ECO:0000313" key="2">
    <source>
        <dbReference type="EMBL" id="CAD2221115.1"/>
    </source>
</evidence>
<dbReference type="Pfam" id="PF07344">
    <property type="entry name" value="Amastin"/>
    <property type="match status" value="1"/>
</dbReference>
<keyword evidence="1" id="KW-0812">Transmembrane</keyword>